<feature type="signal peptide" evidence="2">
    <location>
        <begin position="1"/>
        <end position="28"/>
    </location>
</feature>
<dbReference type="EMBL" id="SJPX01000001">
    <property type="protein sequence ID" value="TWU58240.1"/>
    <property type="molecule type" value="Genomic_DNA"/>
</dbReference>
<evidence type="ECO:0000256" key="1">
    <source>
        <dbReference type="SAM" id="MobiDB-lite"/>
    </source>
</evidence>
<dbReference type="OrthoDB" id="248057at2"/>
<proteinExistence type="predicted"/>
<keyword evidence="4" id="KW-1185">Reference proteome</keyword>
<evidence type="ECO:0000256" key="2">
    <source>
        <dbReference type="SAM" id="SignalP"/>
    </source>
</evidence>
<protein>
    <recommendedName>
        <fullName evidence="5">Secreted protein</fullName>
    </recommendedName>
</protein>
<feature type="compositionally biased region" description="Acidic residues" evidence="1">
    <location>
        <begin position="490"/>
        <end position="503"/>
    </location>
</feature>
<keyword evidence="2" id="KW-0732">Signal</keyword>
<feature type="chain" id="PRO_5022690257" description="Secreted protein" evidence="2">
    <location>
        <begin position="29"/>
        <end position="642"/>
    </location>
</feature>
<dbReference type="RefSeq" id="WP_146533011.1">
    <property type="nucleotide sequence ID" value="NZ_SJPX01000001.1"/>
</dbReference>
<feature type="region of interest" description="Disordered" evidence="1">
    <location>
        <begin position="479"/>
        <end position="503"/>
    </location>
</feature>
<evidence type="ECO:0008006" key="5">
    <source>
        <dbReference type="Google" id="ProtNLM"/>
    </source>
</evidence>
<organism evidence="3 4">
    <name type="scientific">Rubripirellula reticaptiva</name>
    <dbReference type="NCBI Taxonomy" id="2528013"/>
    <lineage>
        <taxon>Bacteria</taxon>
        <taxon>Pseudomonadati</taxon>
        <taxon>Planctomycetota</taxon>
        <taxon>Planctomycetia</taxon>
        <taxon>Pirellulales</taxon>
        <taxon>Pirellulaceae</taxon>
        <taxon>Rubripirellula</taxon>
    </lineage>
</organism>
<gene>
    <name evidence="3" type="ORF">Poly59_11510</name>
</gene>
<name>A0A5C6FC96_9BACT</name>
<dbReference type="Proteomes" id="UP000317977">
    <property type="component" value="Unassembled WGS sequence"/>
</dbReference>
<reference evidence="3 4" key="1">
    <citation type="submission" date="2019-02" db="EMBL/GenBank/DDBJ databases">
        <title>Deep-cultivation of Planctomycetes and their phenomic and genomic characterization uncovers novel biology.</title>
        <authorList>
            <person name="Wiegand S."/>
            <person name="Jogler M."/>
            <person name="Boedeker C."/>
            <person name="Pinto D."/>
            <person name="Vollmers J."/>
            <person name="Rivas-Marin E."/>
            <person name="Kohn T."/>
            <person name="Peeters S.H."/>
            <person name="Heuer A."/>
            <person name="Rast P."/>
            <person name="Oberbeckmann S."/>
            <person name="Bunk B."/>
            <person name="Jeske O."/>
            <person name="Meyerdierks A."/>
            <person name="Storesund J.E."/>
            <person name="Kallscheuer N."/>
            <person name="Luecker S."/>
            <person name="Lage O.M."/>
            <person name="Pohl T."/>
            <person name="Merkel B.J."/>
            <person name="Hornburger P."/>
            <person name="Mueller R.-W."/>
            <person name="Bruemmer F."/>
            <person name="Labrenz M."/>
            <person name="Spormann A.M."/>
            <person name="Op Den Camp H."/>
            <person name="Overmann J."/>
            <person name="Amann R."/>
            <person name="Jetten M.S.M."/>
            <person name="Mascher T."/>
            <person name="Medema M.H."/>
            <person name="Devos D.P."/>
            <person name="Kaster A.-K."/>
            <person name="Ovreas L."/>
            <person name="Rohde M."/>
            <person name="Galperin M.Y."/>
            <person name="Jogler C."/>
        </authorList>
    </citation>
    <scope>NUCLEOTIDE SEQUENCE [LARGE SCALE GENOMIC DNA]</scope>
    <source>
        <strain evidence="3 4">Poly59</strain>
    </source>
</reference>
<evidence type="ECO:0000313" key="4">
    <source>
        <dbReference type="Proteomes" id="UP000317977"/>
    </source>
</evidence>
<accession>A0A5C6FC96</accession>
<sequence precursor="true">MYRVRPLFARLLFASMAFITVFSSTTRAQWSSGDRQRLASELELAAKNLDPSQFPAVAESSAAVVSSINAAELFFAQQTDPANGAAWLEYLDLNPLRELIASEASATDIAREAISLRFRLVGTTPGLELSKLMLLRRDLERLIEAVRLRDADRAEKAVAKQMESLAEKIREMDDSPSADDVSTIGAVIGLLHSSGQASGLVESFRNQFSRPNMAILIDESMVQSAINRGVNQSRPVRDCILGTRIVGNASLNGVITADLLPSIGEVRVQVALAGCVSSQNTGYNGPVRLQTSGTGTVNVSRLLHISEAGISADNAFVQATLNTNIDAIEHRLRLVRRIARKKAAEQKPNADRIAVEKLRSQVGAQFVEQTDSATAVSPPDVLGNVRPVLKRLSLDEPARLWGSTDQEIFIDSTFRRHDQLGSVVTRPAIFAAYDAAVQLHESVVDNAMTPLLAGRTMREGDFEGLIAETGLPIETQAGVAESGSSVLADENTDSEDGDEDQDPFEIDFANLRPIIFEARDQTVRVGVRGTRFAQGKRELKQAMEITAVYESARAEDGRVLLLRKGDVDVSFPGPGKRLSVSQAGLKRTIQKKFDDVFPAVLLDKSMTVPMTSKLESLRGRVFRPELVEANDGWLTVGVGQID</sequence>
<comment type="caution">
    <text evidence="3">The sequence shown here is derived from an EMBL/GenBank/DDBJ whole genome shotgun (WGS) entry which is preliminary data.</text>
</comment>
<dbReference type="AlphaFoldDB" id="A0A5C6FC96"/>
<evidence type="ECO:0000313" key="3">
    <source>
        <dbReference type="EMBL" id="TWU58240.1"/>
    </source>
</evidence>